<organism evidence="1 2">
    <name type="scientific">Natrinema pallidum DSM 3751</name>
    <dbReference type="NCBI Taxonomy" id="1227495"/>
    <lineage>
        <taxon>Archaea</taxon>
        <taxon>Methanobacteriati</taxon>
        <taxon>Methanobacteriota</taxon>
        <taxon>Stenosarchaea group</taxon>
        <taxon>Halobacteria</taxon>
        <taxon>Halobacteriales</taxon>
        <taxon>Natrialbaceae</taxon>
        <taxon>Natrinema</taxon>
    </lineage>
</organism>
<comment type="caution">
    <text evidence="1">The sequence shown here is derived from an EMBL/GenBank/DDBJ whole genome shotgun (WGS) entry which is preliminary data.</text>
</comment>
<accession>L9YKZ7</accession>
<evidence type="ECO:0000313" key="1">
    <source>
        <dbReference type="EMBL" id="ELY73573.1"/>
    </source>
</evidence>
<gene>
    <name evidence="1" type="ORF">C487_16925</name>
</gene>
<dbReference type="OrthoDB" id="374532at2157"/>
<dbReference type="Proteomes" id="UP000011618">
    <property type="component" value="Unassembled WGS sequence"/>
</dbReference>
<proteinExistence type="predicted"/>
<evidence type="ECO:0000313" key="2">
    <source>
        <dbReference type="Proteomes" id="UP000011618"/>
    </source>
</evidence>
<name>L9YKZ7_9EURY</name>
<dbReference type="RefSeq" id="WP_006186932.1">
    <property type="nucleotide sequence ID" value="NZ_AOII01000094.1"/>
</dbReference>
<reference evidence="1 2" key="1">
    <citation type="journal article" date="2014" name="PLoS Genet.">
        <title>Phylogenetically driven sequencing of extremely halophilic archaea reveals strategies for static and dynamic osmo-response.</title>
        <authorList>
            <person name="Becker E.A."/>
            <person name="Seitzer P.M."/>
            <person name="Tritt A."/>
            <person name="Larsen D."/>
            <person name="Krusor M."/>
            <person name="Yao A.I."/>
            <person name="Wu D."/>
            <person name="Madern D."/>
            <person name="Eisen J.A."/>
            <person name="Darling A.E."/>
            <person name="Facciotti M.T."/>
        </authorList>
    </citation>
    <scope>NUCLEOTIDE SEQUENCE [LARGE SCALE GENOMIC DNA]</scope>
    <source>
        <strain evidence="1 2">DSM 3751</strain>
    </source>
</reference>
<dbReference type="EMBL" id="AOII01000094">
    <property type="protein sequence ID" value="ELY73573.1"/>
    <property type="molecule type" value="Genomic_DNA"/>
</dbReference>
<dbReference type="AlphaFoldDB" id="L9YKZ7"/>
<protein>
    <submittedName>
        <fullName evidence="1">Uncharacterized protein</fullName>
    </submittedName>
</protein>
<sequence length="133" mass="15269">MELELPSGWSQRPEEEQQRSALVEFQCTPSTTTTFIVSLLQRSADAEEYTLQLSTINRTAATQVRHDYSLEEYSTQDAALTAAESLIISLDTRFRDGTISPADPTLEEIDEIRQEATDTHRFPRIRRFFRRLG</sequence>